<feature type="transmembrane region" description="Helical" evidence="1">
    <location>
        <begin position="264"/>
        <end position="290"/>
    </location>
</feature>
<keyword evidence="1" id="KW-1133">Transmembrane helix</keyword>
<dbReference type="PROSITE" id="PS51257">
    <property type="entry name" value="PROKAR_LIPOPROTEIN"/>
    <property type="match status" value="1"/>
</dbReference>
<sequence>MVKKSWEWQFAMWVLILMLLLGGCSSASNSQRIESKGDSSADALTHQESKDAAAVVEQPMKGGGGPQVKFQPERKLIYEAQLHMEVADYGAVKDKLNRFIKQSHGYVLQFSDQETDSMRGGNYVIKVPALGFQSFIDELGKWESIAYTRQYSANDVTEEYVDLQARLKARRTVEARLISFMEKATKSDDLLRFSTELGNVQTEIEQIVGKMRYYDNNVAMSTISLDMFQRLKAKPSQALEDAFGTQVVNTIVASWEALIKFTKYIVLILIAFLPFACAFLIIGIPIWFIVKRKKGKRGISPVLTIVTTRTQTDPADKDTEKH</sequence>
<dbReference type="Pfam" id="PF14257">
    <property type="entry name" value="DUF4349"/>
    <property type="match status" value="1"/>
</dbReference>
<dbReference type="EMBL" id="JAMDNP010000011">
    <property type="protein sequence ID" value="MCY9760315.1"/>
    <property type="molecule type" value="Genomic_DNA"/>
</dbReference>
<keyword evidence="4" id="KW-1185">Reference proteome</keyword>
<evidence type="ECO:0000313" key="3">
    <source>
        <dbReference type="EMBL" id="MCY9760315.1"/>
    </source>
</evidence>
<protein>
    <submittedName>
        <fullName evidence="3">DUF4349 domain-containing protein</fullName>
    </submittedName>
</protein>
<reference evidence="3 4" key="1">
    <citation type="submission" date="2022-05" db="EMBL/GenBank/DDBJ databases">
        <title>Genome Sequencing of Bee-Associated Microbes.</title>
        <authorList>
            <person name="Dunlap C."/>
        </authorList>
    </citation>
    <scope>NUCLEOTIDE SEQUENCE [LARGE SCALE GENOMIC DNA]</scope>
    <source>
        <strain evidence="3 4">NRRL B-04010</strain>
    </source>
</reference>
<dbReference type="GeneID" id="94493035"/>
<keyword evidence="1" id="KW-0812">Transmembrane</keyword>
<dbReference type="Proteomes" id="UP001527181">
    <property type="component" value="Unassembled WGS sequence"/>
</dbReference>
<name>A0ABT4GUD8_PAEAL</name>
<evidence type="ECO:0000259" key="2">
    <source>
        <dbReference type="Pfam" id="PF14257"/>
    </source>
</evidence>
<accession>A0ABT4GUD8</accession>
<evidence type="ECO:0000313" key="4">
    <source>
        <dbReference type="Proteomes" id="UP001527181"/>
    </source>
</evidence>
<keyword evidence="1" id="KW-0472">Membrane</keyword>
<feature type="domain" description="DUF4349" evidence="2">
    <location>
        <begin position="74"/>
        <end position="287"/>
    </location>
</feature>
<dbReference type="RefSeq" id="WP_262867010.1">
    <property type="nucleotide sequence ID" value="NZ_JAMDLX010000020.1"/>
</dbReference>
<dbReference type="InterPro" id="IPR025645">
    <property type="entry name" value="DUF4349"/>
</dbReference>
<evidence type="ECO:0000256" key="1">
    <source>
        <dbReference type="SAM" id="Phobius"/>
    </source>
</evidence>
<comment type="caution">
    <text evidence="3">The sequence shown here is derived from an EMBL/GenBank/DDBJ whole genome shotgun (WGS) entry which is preliminary data.</text>
</comment>
<organism evidence="3 4">
    <name type="scientific">Paenibacillus alvei</name>
    <name type="common">Bacillus alvei</name>
    <dbReference type="NCBI Taxonomy" id="44250"/>
    <lineage>
        <taxon>Bacteria</taxon>
        <taxon>Bacillati</taxon>
        <taxon>Bacillota</taxon>
        <taxon>Bacilli</taxon>
        <taxon>Bacillales</taxon>
        <taxon>Paenibacillaceae</taxon>
        <taxon>Paenibacillus</taxon>
    </lineage>
</organism>
<gene>
    <name evidence="3" type="ORF">M5X12_06955</name>
</gene>
<proteinExistence type="predicted"/>